<dbReference type="GeneID" id="55654823"/>
<protein>
    <recommendedName>
        <fullName evidence="2">VWFA domain-containing protein</fullName>
    </recommendedName>
</protein>
<dbReference type="SUPFAM" id="SSF53300">
    <property type="entry name" value="vWA-like"/>
    <property type="match status" value="1"/>
</dbReference>
<evidence type="ECO:0000313" key="4">
    <source>
        <dbReference type="Proteomes" id="UP000244201"/>
    </source>
</evidence>
<dbReference type="Gene3D" id="3.40.50.410">
    <property type="entry name" value="von Willebrand factor, type A domain"/>
    <property type="match status" value="1"/>
</dbReference>
<dbReference type="RefSeq" id="WP_108147508.1">
    <property type="nucleotide sequence ID" value="NZ_CP026304.1"/>
</dbReference>
<keyword evidence="4" id="KW-1185">Reference proteome</keyword>
<feature type="region of interest" description="Disordered" evidence="1">
    <location>
        <begin position="1"/>
        <end position="21"/>
    </location>
</feature>
<dbReference type="Pfam" id="PF13531">
    <property type="entry name" value="SBP_bac_11"/>
    <property type="match status" value="1"/>
</dbReference>
<evidence type="ECO:0000259" key="2">
    <source>
        <dbReference type="PROSITE" id="PS50234"/>
    </source>
</evidence>
<organism evidence="3 4">
    <name type="scientific">Streptomyces lunaelactis</name>
    <dbReference type="NCBI Taxonomy" id="1535768"/>
    <lineage>
        <taxon>Bacteria</taxon>
        <taxon>Bacillati</taxon>
        <taxon>Actinomycetota</taxon>
        <taxon>Actinomycetes</taxon>
        <taxon>Kitasatosporales</taxon>
        <taxon>Streptomycetaceae</taxon>
        <taxon>Streptomyces</taxon>
    </lineage>
</organism>
<dbReference type="OrthoDB" id="5621159at2"/>
<evidence type="ECO:0000256" key="1">
    <source>
        <dbReference type="SAM" id="MobiDB-lite"/>
    </source>
</evidence>
<sequence>MGRHSLPDDDMRGGGRSRPRVRRRTVAGATMLVLALAAGTGVAAQSGLLSFADSCKDAAVRLEVVASPDIAPAVRAVADSARQQEVTSDGQCMDVRVTARENYKVAQELAVAGNKPEYEVWLPDSAFWAERTKALGGGVPLTPAGNVAVSPIALATVHAAGTELGWPGKTYTWAELTAAATTTETLRLGAADPARSATGLLALTSVSASTQKSGPDADTKVAATAKALSRRVSPADSQVVRTLARDGSAEDVRDPRRNQAVFLSEQAAYAYNSATSYSTRDLELFYPKDSAPRLDYPYQLVDESELSTDESRAATRFMALLGEPEPRRTLAAHGFRAADEAAAESLVRTAGGRAPQPFTATETAAPLRPDALQETLGLWTITVQSARLTTVVDVSGSMQAPVPGRDAQSRLDVTKASLLQAMEQFTPEDEIGLWEFATGLDGPRDYRKLVATARLGAPGKGGGTHRAQLAEAFKALAPVPEGATGLYDTTLAAYKEAQGSYVKGKFNALVILTDGSNQDRFSITRSALLNQLKKLSDPQRPVPLIAIAVGPDADLREADQIARAAGGAGYQVSDPAEIQAVILKAIMAVGQAGQAAQE</sequence>
<accession>A0A2R4SY79</accession>
<dbReference type="PROSITE" id="PS50234">
    <property type="entry name" value="VWFA"/>
    <property type="match status" value="1"/>
</dbReference>
<gene>
    <name evidence="3" type="ORF">SLUN_06040</name>
</gene>
<dbReference type="EMBL" id="CP026304">
    <property type="protein sequence ID" value="AVZ71819.1"/>
    <property type="molecule type" value="Genomic_DNA"/>
</dbReference>
<feature type="domain" description="VWFA" evidence="2">
    <location>
        <begin position="387"/>
        <end position="586"/>
    </location>
</feature>
<proteinExistence type="predicted"/>
<dbReference type="SMART" id="SM00327">
    <property type="entry name" value="VWA"/>
    <property type="match status" value="1"/>
</dbReference>
<reference evidence="3 4" key="1">
    <citation type="submission" date="2018-01" db="EMBL/GenBank/DDBJ databases">
        <title>Complete genome sequence of Streptomyces lunaelactis MM109T, a Ferroverdin A producer isolated from cave moonmilk deposits.</title>
        <authorList>
            <person name="Naome A."/>
            <person name="Martinet L."/>
            <person name="Maciejewska M."/>
            <person name="Anderssen S."/>
            <person name="Adam D."/>
            <person name="Tenconi E."/>
            <person name="Deflandre B."/>
            <person name="Arguelles-Arias A."/>
            <person name="Calusinska M."/>
            <person name="Copieters W."/>
            <person name="Karim L."/>
            <person name="Hanikenne M."/>
            <person name="Baurain D."/>
            <person name="van Wezel G."/>
            <person name="Smargiasso N."/>
            <person name="de Pauw E."/>
            <person name="Delfosse P."/>
            <person name="Rigali S."/>
        </authorList>
    </citation>
    <scope>NUCLEOTIDE SEQUENCE [LARGE SCALE GENOMIC DNA]</scope>
    <source>
        <strain evidence="3 4">MM109</strain>
    </source>
</reference>
<evidence type="ECO:0000313" key="3">
    <source>
        <dbReference type="EMBL" id="AVZ71819.1"/>
    </source>
</evidence>
<dbReference type="KEGG" id="slk:SLUN_06040"/>
<dbReference type="AlphaFoldDB" id="A0A2R4SY79"/>
<dbReference type="InterPro" id="IPR036465">
    <property type="entry name" value="vWFA_dom_sf"/>
</dbReference>
<name>A0A2R4SY79_9ACTN</name>
<dbReference type="InterPro" id="IPR002035">
    <property type="entry name" value="VWF_A"/>
</dbReference>
<dbReference type="SUPFAM" id="SSF53850">
    <property type="entry name" value="Periplasmic binding protein-like II"/>
    <property type="match status" value="1"/>
</dbReference>
<dbReference type="Proteomes" id="UP000244201">
    <property type="component" value="Chromosome"/>
</dbReference>
<feature type="compositionally biased region" description="Basic and acidic residues" evidence="1">
    <location>
        <begin position="1"/>
        <end position="13"/>
    </location>
</feature>